<dbReference type="PANTHER" id="PTHR22642:SF2">
    <property type="entry name" value="PROTEIN LONG AFTER FAR-RED 3"/>
    <property type="match status" value="1"/>
</dbReference>
<dbReference type="Gene3D" id="3.10.310.70">
    <property type="match status" value="1"/>
</dbReference>
<dbReference type="CDD" id="cd01300">
    <property type="entry name" value="YtcJ_like"/>
    <property type="match status" value="1"/>
</dbReference>
<evidence type="ECO:0000259" key="1">
    <source>
        <dbReference type="Pfam" id="PF07969"/>
    </source>
</evidence>
<dbReference type="Pfam" id="PF07969">
    <property type="entry name" value="Amidohydro_3"/>
    <property type="match status" value="1"/>
</dbReference>
<dbReference type="Gene3D" id="3.20.20.140">
    <property type="entry name" value="Metal-dependent hydrolases"/>
    <property type="match status" value="1"/>
</dbReference>
<reference evidence="2" key="1">
    <citation type="submission" date="2020-05" db="EMBL/GenBank/DDBJ databases">
        <authorList>
            <person name="Chiriac C."/>
            <person name="Salcher M."/>
            <person name="Ghai R."/>
            <person name="Kavagutti S V."/>
        </authorList>
    </citation>
    <scope>NUCLEOTIDE SEQUENCE</scope>
</reference>
<evidence type="ECO:0000313" key="2">
    <source>
        <dbReference type="EMBL" id="CAB4552368.1"/>
    </source>
</evidence>
<sequence>MGEGVTVFTARRVVTLDPAIPTCEAVAVRDGRILGVGTVDELRSARGPMRVDDRFADAVVLPGFVEAHSHSFEGAIWAWEYAGFFPRRGPDGELRPGCRSLDELLALLRRLDAELSDPTESLMVWGFDPIYFQGERLAAAHLDTVSTTRPICVLHASLHLVTVNTALMVREGFADAAPMDGVPTDGSGRPLGELQEAAMSLARAELRAVTRATRDAAAVRRFAEMARVVGCTTVTELGAAPINRDSDVELWTSTASAEGFPARLVPLFNPARGFGGTAVEAAAWAAELRTRSTDKIRFGPVKLVLDGSIQGYTARLNPPGYLPLPDGTPRGNGLWLLPPEQLREWFHAFHRAHVTVHTHVNGDEATDLLLDTVEEVLAEHSWLDHRHTAQHSQLTTAHQYRRMAALGMCANIFSNHIFHWGDQHHDLTVGPDRAARMDACATADREGVRYSVHSDASVTPLGSLHTMWCAVNRVTATGRVLGPNERIPVDRALRAVTIDAAHQLRLDHLLGSIEAGKLADLVALGDDPREVDPMSIRDLEVRGTVVGGEPTGG</sequence>
<dbReference type="PANTHER" id="PTHR22642">
    <property type="entry name" value="IMIDAZOLONEPROPIONASE"/>
    <property type="match status" value="1"/>
</dbReference>
<gene>
    <name evidence="2" type="ORF">UFOPK1493_01164</name>
</gene>
<protein>
    <submittedName>
        <fullName evidence="2">Unannotated protein</fullName>
    </submittedName>
</protein>
<name>A0A6J6CR83_9ZZZZ</name>
<dbReference type="AlphaFoldDB" id="A0A6J6CR83"/>
<dbReference type="SUPFAM" id="SSF51556">
    <property type="entry name" value="Metallo-dependent hydrolases"/>
    <property type="match status" value="1"/>
</dbReference>
<dbReference type="EMBL" id="CAEZSR010000032">
    <property type="protein sequence ID" value="CAB4552368.1"/>
    <property type="molecule type" value="Genomic_DNA"/>
</dbReference>
<dbReference type="InterPro" id="IPR013108">
    <property type="entry name" value="Amidohydro_3"/>
</dbReference>
<organism evidence="2">
    <name type="scientific">freshwater metagenome</name>
    <dbReference type="NCBI Taxonomy" id="449393"/>
    <lineage>
        <taxon>unclassified sequences</taxon>
        <taxon>metagenomes</taxon>
        <taxon>ecological metagenomes</taxon>
    </lineage>
</organism>
<dbReference type="InterPro" id="IPR033932">
    <property type="entry name" value="YtcJ-like"/>
</dbReference>
<dbReference type="Gene3D" id="2.30.40.10">
    <property type="entry name" value="Urease, subunit C, domain 1"/>
    <property type="match status" value="1"/>
</dbReference>
<accession>A0A6J6CR83</accession>
<dbReference type="SUPFAM" id="SSF51338">
    <property type="entry name" value="Composite domain of metallo-dependent hydrolases"/>
    <property type="match status" value="1"/>
</dbReference>
<dbReference type="InterPro" id="IPR032466">
    <property type="entry name" value="Metal_Hydrolase"/>
</dbReference>
<dbReference type="InterPro" id="IPR011059">
    <property type="entry name" value="Metal-dep_hydrolase_composite"/>
</dbReference>
<dbReference type="GO" id="GO:0016810">
    <property type="term" value="F:hydrolase activity, acting on carbon-nitrogen (but not peptide) bonds"/>
    <property type="evidence" value="ECO:0007669"/>
    <property type="project" value="InterPro"/>
</dbReference>
<feature type="domain" description="Amidohydrolase 3" evidence="1">
    <location>
        <begin position="58"/>
        <end position="550"/>
    </location>
</feature>
<proteinExistence type="predicted"/>